<organism evidence="1">
    <name type="scientific">Mus musculus</name>
    <name type="common">Mouse</name>
    <dbReference type="NCBI Taxonomy" id="10090"/>
    <lineage>
        <taxon>Eukaryota</taxon>
        <taxon>Metazoa</taxon>
        <taxon>Chordata</taxon>
        <taxon>Craniata</taxon>
        <taxon>Vertebrata</taxon>
        <taxon>Euteleostomi</taxon>
        <taxon>Mammalia</taxon>
        <taxon>Eutheria</taxon>
        <taxon>Euarchontoglires</taxon>
        <taxon>Glires</taxon>
        <taxon>Rodentia</taxon>
        <taxon>Myomorpha</taxon>
        <taxon>Muroidea</taxon>
        <taxon>Muridae</taxon>
        <taxon>Murinae</taxon>
        <taxon>Mus</taxon>
        <taxon>Mus</taxon>
    </lineage>
</organism>
<dbReference type="AlphaFoldDB" id="Q3UVI7"/>
<protein>
    <submittedName>
        <fullName evidence="1">Uncharacterized protein</fullName>
    </submittedName>
</protein>
<dbReference type="EMBL" id="AK137238">
    <property type="protein sequence ID" value="BAE23282.1"/>
    <property type="molecule type" value="mRNA"/>
</dbReference>
<reference evidence="1" key="6">
    <citation type="submission" date="2004-03" db="EMBL/GenBank/DDBJ databases">
        <authorList>
            <person name="Arakawa T."/>
            <person name="Carninci P."/>
            <person name="Fukuda S."/>
            <person name="Hashizume W."/>
            <person name="Hayashida K."/>
            <person name="Hori F."/>
            <person name="Iida J."/>
            <person name="Imamura K."/>
            <person name="Imotani K."/>
            <person name="Itoh M."/>
            <person name="Kanagawa S."/>
            <person name="Kawai J."/>
            <person name="Kojima M."/>
            <person name="Konno H."/>
            <person name="Murata M."/>
            <person name="Nakamura M."/>
            <person name="Ninomiya N."/>
            <person name="Nishiyori H."/>
            <person name="Nomura K."/>
            <person name="Ohno M."/>
            <person name="Sakazume N."/>
            <person name="Sano H."/>
            <person name="Sasaki D."/>
            <person name="Shibata K."/>
            <person name="Shiraki T."/>
            <person name="Tagami M."/>
            <person name="Tagami Y."/>
            <person name="Waki K."/>
            <person name="Watahiki A."/>
            <person name="Muramatsu M."/>
            <person name="Hayashizaki Y."/>
        </authorList>
    </citation>
    <scope>NUCLEOTIDE SEQUENCE</scope>
    <source>
        <strain evidence="1">C57BL/6J</strain>
        <tissue evidence="1">Urinary bladder</tissue>
    </source>
</reference>
<accession>Q3UVI7</accession>
<reference evidence="1" key="8">
    <citation type="journal article" date="2005" name="Science">
        <title>Antisense Transcription in the Mammalian Transcriptome.</title>
        <authorList>
            <consortium name="RIKEN Genome Exploration Research Group and Genome Science Group (Genome Network Project Core Group) and the FANTOM Consortium"/>
        </authorList>
    </citation>
    <scope>NUCLEOTIDE SEQUENCE</scope>
    <source>
        <strain evidence="1">C57BL/6J</strain>
        <tissue evidence="1">Urinary bladder</tissue>
    </source>
</reference>
<evidence type="ECO:0000313" key="2">
    <source>
        <dbReference type="MGI" id="MGI:3028082"/>
    </source>
</evidence>
<reference evidence="1" key="7">
    <citation type="journal article" date="2005" name="Science">
        <title>The Transcriptional Landscape of the Mammalian Genome.</title>
        <authorList>
            <consortium name="The FANTOM Consortium"/>
            <consortium name="Riken Genome Exploration Research Group and Genome Science Group (Genome Network Project Core Group)"/>
        </authorList>
    </citation>
    <scope>NUCLEOTIDE SEQUENCE</scope>
    <source>
        <strain evidence="1">C57BL/6J</strain>
        <tissue evidence="1">Urinary bladder</tissue>
    </source>
</reference>
<dbReference type="AGR" id="MGI:3028082"/>
<proteinExistence type="evidence at transcript level"/>
<reference evidence="1" key="4">
    <citation type="journal article" date="2001" name="Nature">
        <title>Functional annotation of a full-length mouse cDNA collection.</title>
        <authorList>
            <consortium name="The RIKEN Genome Exploration Research Group Phase II Team and the FANTOM Consortium"/>
        </authorList>
    </citation>
    <scope>NUCLEOTIDE SEQUENCE</scope>
    <source>
        <strain evidence="1">C57BL/6J</strain>
        <tissue evidence="1">Urinary bladder</tissue>
    </source>
</reference>
<gene>
    <name evidence="2" type="primary">D030018L15Rik</name>
</gene>
<reference evidence="1" key="5">
    <citation type="journal article" date="2002" name="Nature">
        <title>Analysis of the mouse transcriptome based on functional annotation of 60,770 full-length cDNAs.</title>
        <authorList>
            <consortium name="The FANTOM Consortium and the RIKEN Genome Exploration Research Group Phase I and II Team"/>
        </authorList>
    </citation>
    <scope>NUCLEOTIDE SEQUENCE</scope>
    <source>
        <strain evidence="1">C57BL/6J</strain>
        <tissue evidence="1">Urinary bladder</tissue>
    </source>
</reference>
<evidence type="ECO:0000313" key="1">
    <source>
        <dbReference type="EMBL" id="BAE23282.1"/>
    </source>
</evidence>
<reference evidence="1" key="2">
    <citation type="journal article" date="2000" name="Genome Res.">
        <title>Normalization and subtraction of cap-trapper-selected cDNAs to prepare full-length cDNA libraries for rapid discovery of new genes.</title>
        <authorList>
            <person name="Carninci P."/>
            <person name="Shibata Y."/>
            <person name="Hayatsu N."/>
            <person name="Sugahara Y."/>
            <person name="Shibata K."/>
            <person name="Itoh M."/>
            <person name="Konno H."/>
            <person name="Okazaki Y."/>
            <person name="Muramatsu M."/>
            <person name="Hayashizaki Y."/>
        </authorList>
    </citation>
    <scope>NUCLEOTIDE SEQUENCE</scope>
    <source>
        <strain evidence="1">C57BL/6J</strain>
        <tissue evidence="1">Urinary bladder</tissue>
    </source>
</reference>
<sequence>MSIPGSWFGERWPPLRAGCLTSSGPMEDSPDIGTEVTEVMLVWPVIWFMLLKLPVSVAMDTLTSMLLLYILVFACCPNRGGDCENMLFPPMLSCAHPFMSEEGW</sequence>
<reference evidence="1" key="1">
    <citation type="journal article" date="1999" name="Methods Enzymol.">
        <title>High-efficiency full-length cDNA cloning.</title>
        <authorList>
            <person name="Carninci P."/>
            <person name="Hayashizaki Y."/>
        </authorList>
    </citation>
    <scope>NUCLEOTIDE SEQUENCE</scope>
    <source>
        <strain evidence="1">C57BL/6J</strain>
        <tissue evidence="1">Urinary bladder</tissue>
    </source>
</reference>
<name>Q3UVI7_MOUSE</name>
<dbReference type="MGI" id="MGI:3028082">
    <property type="gene designation" value="D030018L15Rik"/>
</dbReference>
<reference evidence="1" key="3">
    <citation type="journal article" date="2000" name="Genome Res.">
        <title>RIKEN integrated sequence analysis (RISA) system--384-format sequencing pipeline with 384 multicapillary sequencer.</title>
        <authorList>
            <person name="Shibata K."/>
            <person name="Itoh M."/>
            <person name="Aizawa K."/>
            <person name="Nagaoka S."/>
            <person name="Sasaki N."/>
            <person name="Carninci P."/>
            <person name="Konno H."/>
            <person name="Akiyama J."/>
            <person name="Nishi K."/>
            <person name="Kitsunai T."/>
            <person name="Tashiro H."/>
            <person name="Itoh M."/>
            <person name="Sumi N."/>
            <person name="Ishii Y."/>
            <person name="Nakamura S."/>
            <person name="Hazama M."/>
            <person name="Nishine T."/>
            <person name="Harada A."/>
            <person name="Yamamoto R."/>
            <person name="Matsumoto H."/>
            <person name="Sakaguchi S."/>
            <person name="Ikegami T."/>
            <person name="Kashiwagi K."/>
            <person name="Fujiwake S."/>
            <person name="Inoue K."/>
            <person name="Togawa Y."/>
            <person name="Izawa M."/>
            <person name="Ohara E."/>
            <person name="Watahiki M."/>
            <person name="Yoneda Y."/>
            <person name="Ishikawa T."/>
            <person name="Ozawa K."/>
            <person name="Tanaka T."/>
            <person name="Matsuura S."/>
            <person name="Kawai J."/>
            <person name="Okazaki Y."/>
            <person name="Muramatsu M."/>
            <person name="Inoue Y."/>
            <person name="Kira A."/>
            <person name="Hayashizaki Y."/>
        </authorList>
    </citation>
    <scope>NUCLEOTIDE SEQUENCE</scope>
    <source>
        <strain evidence="1">C57BL/6J</strain>
        <tissue evidence="1">Urinary bladder</tissue>
    </source>
</reference>